<dbReference type="PROSITE" id="PS50132">
    <property type="entry name" value="RGS"/>
    <property type="match status" value="1"/>
</dbReference>
<dbReference type="STRING" id="51028.A0A158Q9W0"/>
<dbReference type="WBParaSite" id="EVEC_0000330101-mRNA-1">
    <property type="protein sequence ID" value="EVEC_0000330101-mRNA-1"/>
    <property type="gene ID" value="EVEC_0000330101"/>
</dbReference>
<keyword evidence="4" id="KW-1185">Reference proteome</keyword>
<evidence type="ECO:0000259" key="2">
    <source>
        <dbReference type="PROSITE" id="PS50132"/>
    </source>
</evidence>
<dbReference type="Pfam" id="PF00615">
    <property type="entry name" value="RGS"/>
    <property type="match status" value="1"/>
</dbReference>
<evidence type="ECO:0000313" key="3">
    <source>
        <dbReference type="EMBL" id="VDD87866.1"/>
    </source>
</evidence>
<dbReference type="SUPFAM" id="SSF48097">
    <property type="entry name" value="Regulator of G-protein signaling, RGS"/>
    <property type="match status" value="1"/>
</dbReference>
<organism evidence="5">
    <name type="scientific">Enterobius vermicularis</name>
    <name type="common">Human pinworm</name>
    <dbReference type="NCBI Taxonomy" id="51028"/>
    <lineage>
        <taxon>Eukaryota</taxon>
        <taxon>Metazoa</taxon>
        <taxon>Ecdysozoa</taxon>
        <taxon>Nematoda</taxon>
        <taxon>Chromadorea</taxon>
        <taxon>Rhabditida</taxon>
        <taxon>Spirurina</taxon>
        <taxon>Oxyuridomorpha</taxon>
        <taxon>Oxyuroidea</taxon>
        <taxon>Oxyuridae</taxon>
        <taxon>Enterobius</taxon>
    </lineage>
</organism>
<feature type="region of interest" description="Disordered" evidence="1">
    <location>
        <begin position="1"/>
        <end position="30"/>
    </location>
</feature>
<dbReference type="Proteomes" id="UP000274131">
    <property type="component" value="Unassembled WGS sequence"/>
</dbReference>
<dbReference type="InterPro" id="IPR036305">
    <property type="entry name" value="RGS_sf"/>
</dbReference>
<evidence type="ECO:0000256" key="1">
    <source>
        <dbReference type="SAM" id="MobiDB-lite"/>
    </source>
</evidence>
<dbReference type="InterPro" id="IPR016137">
    <property type="entry name" value="RGS"/>
</dbReference>
<dbReference type="SMART" id="SM00315">
    <property type="entry name" value="RGS"/>
    <property type="match status" value="1"/>
</dbReference>
<name>A0A158Q9W0_ENTVE</name>
<proteinExistence type="predicted"/>
<protein>
    <submittedName>
        <fullName evidence="5">RGS domain-containing protein</fullName>
    </submittedName>
</protein>
<reference evidence="3 4" key="2">
    <citation type="submission" date="2018-10" db="EMBL/GenBank/DDBJ databases">
        <authorList>
            <consortium name="Pathogen Informatics"/>
        </authorList>
    </citation>
    <scope>NUCLEOTIDE SEQUENCE [LARGE SCALE GENOMIC DNA]</scope>
</reference>
<reference evidence="5" key="1">
    <citation type="submission" date="2016-04" db="UniProtKB">
        <authorList>
            <consortium name="WormBaseParasite"/>
        </authorList>
    </citation>
    <scope>IDENTIFICATION</scope>
</reference>
<dbReference type="AlphaFoldDB" id="A0A158Q9W0"/>
<dbReference type="PANTHER" id="PTHR10845">
    <property type="entry name" value="REGULATOR OF G PROTEIN SIGNALING"/>
    <property type="match status" value="1"/>
</dbReference>
<feature type="compositionally biased region" description="Basic and acidic residues" evidence="1">
    <location>
        <begin position="1"/>
        <end position="11"/>
    </location>
</feature>
<sequence>MSKDEADKKTSESAVYTSHAKKNIDQPTTSLKATDAPLPKFELYSGYDTLEKVLTDKILSKKFRVFLKKQKCKESLDFYLASVEYKRADEKKRKIMAKKIYDSFLGGSVRNGVNITAHNLKTIQAHLEDPDVNIFDNAASEVATMLNHDKALQFSARLRAGEDFSLDTGDQEPFCSNRNSVMIDQTNNPGYKSTEPCYILVTESETESVKLNDPMQTVGQAADDAARRFLQKVSDQHECALDSKDYEFVDEEGNTPDPSSQAVNELAGRTLRLVETIRFVAQVFRHPDEIRTYILRARKCLSLFAALRPLKDRYGFPNSVSIFISNRKLHRRLAVGELGDRSVAICGPGLEDHVERLLASGELARLKAFDVMNKKLSFLQHRETGICEVRLSHPVQASRKLLLRHFGHRQ</sequence>
<evidence type="ECO:0000313" key="5">
    <source>
        <dbReference type="WBParaSite" id="EVEC_0000330101-mRNA-1"/>
    </source>
</evidence>
<feature type="domain" description="RGS" evidence="2">
    <location>
        <begin position="49"/>
        <end position="154"/>
    </location>
</feature>
<dbReference type="EMBL" id="UXUI01007489">
    <property type="protein sequence ID" value="VDD87866.1"/>
    <property type="molecule type" value="Genomic_DNA"/>
</dbReference>
<accession>A0A158Q9W0</accession>
<gene>
    <name evidence="3" type="ORF">EVEC_LOCUS3009</name>
</gene>
<dbReference type="InterPro" id="IPR044926">
    <property type="entry name" value="RGS_subdomain_2"/>
</dbReference>
<evidence type="ECO:0000313" key="4">
    <source>
        <dbReference type="Proteomes" id="UP000274131"/>
    </source>
</evidence>
<dbReference type="PANTHER" id="PTHR10845:SF192">
    <property type="entry name" value="DOUBLE HIT, ISOFORM B"/>
    <property type="match status" value="1"/>
</dbReference>
<dbReference type="Gene3D" id="1.10.167.10">
    <property type="entry name" value="Regulator of G-protein Signalling 4, domain 2"/>
    <property type="match status" value="1"/>
</dbReference>